<protein>
    <submittedName>
        <fullName evidence="1">Uncharacterized protein</fullName>
    </submittedName>
</protein>
<dbReference type="InterPro" id="IPR014985">
    <property type="entry name" value="WbqC"/>
</dbReference>
<reference evidence="1" key="1">
    <citation type="journal article" date="2014" name="Front. Microbiol.">
        <title>High frequency of phylogenetically diverse reductive dehalogenase-homologous genes in deep subseafloor sedimentary metagenomes.</title>
        <authorList>
            <person name="Kawai M."/>
            <person name="Futagami T."/>
            <person name="Toyoda A."/>
            <person name="Takaki Y."/>
            <person name="Nishi S."/>
            <person name="Hori S."/>
            <person name="Arai W."/>
            <person name="Tsubouchi T."/>
            <person name="Morono Y."/>
            <person name="Uchiyama I."/>
            <person name="Ito T."/>
            <person name="Fujiyama A."/>
            <person name="Inagaki F."/>
            <person name="Takami H."/>
        </authorList>
    </citation>
    <scope>NUCLEOTIDE SEQUENCE</scope>
    <source>
        <strain evidence="1">Expedition CK06-06</strain>
    </source>
</reference>
<evidence type="ECO:0000313" key="1">
    <source>
        <dbReference type="EMBL" id="GAI68782.1"/>
    </source>
</evidence>
<dbReference type="EMBL" id="BARW01003582">
    <property type="protein sequence ID" value="GAI68782.1"/>
    <property type="molecule type" value="Genomic_DNA"/>
</dbReference>
<proteinExistence type="predicted"/>
<comment type="caution">
    <text evidence="1">The sequence shown here is derived from an EMBL/GenBank/DDBJ whole genome shotgun (WGS) entry which is preliminary data.</text>
</comment>
<feature type="non-terminal residue" evidence="1">
    <location>
        <position position="254"/>
    </location>
</feature>
<sequence>MIVSVHQPQYLPWLGYFDKIERSDIFVFLDNVQFKKNEWQNRNKIKTSEGWQWLSVPVIHKFMQKISEVKINNTVWWGKKHLNALVTNYSKAPFFKDHEEFFQKTYAQDWNQLVDININMLEYLVKAFGLPEKKLVKASQYESREEPTERLVDICKQLGGDVYLSGKDGASYMNLDEFAKEGIKVIFQDYKHPHYPQLYGSFEPYMSVVDLLFNCGPENYLNMIDAASKKHPDLILIPGAESAPFYYWKGSYFK</sequence>
<organism evidence="1">
    <name type="scientific">marine sediment metagenome</name>
    <dbReference type="NCBI Taxonomy" id="412755"/>
    <lineage>
        <taxon>unclassified sequences</taxon>
        <taxon>metagenomes</taxon>
        <taxon>ecological metagenomes</taxon>
    </lineage>
</organism>
<dbReference type="AlphaFoldDB" id="X1QJW3"/>
<dbReference type="Pfam" id="PF08889">
    <property type="entry name" value="WbqC"/>
    <property type="match status" value="1"/>
</dbReference>
<name>X1QJW3_9ZZZZ</name>
<gene>
    <name evidence="1" type="ORF">S12H4_09022</name>
</gene>
<accession>X1QJW3</accession>